<dbReference type="OrthoDB" id="9808770at2"/>
<keyword evidence="4" id="KW-0238">DNA-binding</keyword>
<dbReference type="EMBL" id="CVRS01000092">
    <property type="protein sequence ID" value="CRL41494.1"/>
    <property type="molecule type" value="Genomic_DNA"/>
</dbReference>
<evidence type="ECO:0000256" key="2">
    <source>
        <dbReference type="ARBA" id="ARBA00022898"/>
    </source>
</evidence>
<dbReference type="CDD" id="cd07377">
    <property type="entry name" value="WHTH_GntR"/>
    <property type="match status" value="1"/>
</dbReference>
<dbReference type="SMART" id="SM00345">
    <property type="entry name" value="HTH_GNTR"/>
    <property type="match status" value="1"/>
</dbReference>
<dbReference type="GO" id="GO:0003700">
    <property type="term" value="F:DNA-binding transcription factor activity"/>
    <property type="evidence" value="ECO:0007669"/>
    <property type="project" value="InterPro"/>
</dbReference>
<dbReference type="PANTHER" id="PTHR46577">
    <property type="entry name" value="HTH-TYPE TRANSCRIPTIONAL REGULATORY PROTEIN GABR"/>
    <property type="match status" value="1"/>
</dbReference>
<evidence type="ECO:0000313" key="7">
    <source>
        <dbReference type="EMBL" id="CRL41494.1"/>
    </source>
</evidence>
<keyword evidence="7" id="KW-0032">Aminotransferase</keyword>
<dbReference type="GO" id="GO:0003677">
    <property type="term" value="F:DNA binding"/>
    <property type="evidence" value="ECO:0007669"/>
    <property type="project" value="UniProtKB-KW"/>
</dbReference>
<dbReference type="InterPro" id="IPR036388">
    <property type="entry name" value="WH-like_DNA-bd_sf"/>
</dbReference>
<dbReference type="PROSITE" id="PS50949">
    <property type="entry name" value="HTH_GNTR"/>
    <property type="match status" value="1"/>
</dbReference>
<accession>A0A0M6WW82</accession>
<dbReference type="PRINTS" id="PR00035">
    <property type="entry name" value="HTHGNTR"/>
</dbReference>
<evidence type="ECO:0000256" key="3">
    <source>
        <dbReference type="ARBA" id="ARBA00023015"/>
    </source>
</evidence>
<dbReference type="InterPro" id="IPR000524">
    <property type="entry name" value="Tscrpt_reg_HTH_GntR"/>
</dbReference>
<dbReference type="Pfam" id="PF00155">
    <property type="entry name" value="Aminotran_1_2"/>
    <property type="match status" value="1"/>
</dbReference>
<evidence type="ECO:0000313" key="8">
    <source>
        <dbReference type="Proteomes" id="UP000049828"/>
    </source>
</evidence>
<dbReference type="InterPro" id="IPR004839">
    <property type="entry name" value="Aminotransferase_I/II_large"/>
</dbReference>
<keyword evidence="3" id="KW-0805">Transcription regulation</keyword>
<organism evidence="7 8">
    <name type="scientific">Roseburia inulinivorans</name>
    <dbReference type="NCBI Taxonomy" id="360807"/>
    <lineage>
        <taxon>Bacteria</taxon>
        <taxon>Bacillati</taxon>
        <taxon>Bacillota</taxon>
        <taxon>Clostridia</taxon>
        <taxon>Lachnospirales</taxon>
        <taxon>Lachnospiraceae</taxon>
        <taxon>Roseburia</taxon>
    </lineage>
</organism>
<dbReference type="RefSeq" id="WP_055040135.1">
    <property type="nucleotide sequence ID" value="NZ_CVRS01000092.1"/>
</dbReference>
<keyword evidence="8" id="KW-1185">Reference proteome</keyword>
<name>A0A0M6WW82_9FIRM</name>
<protein>
    <submittedName>
        <fullName evidence="7">GntR family transcriptional regulator with aminotransferase domain</fullName>
    </submittedName>
</protein>
<evidence type="ECO:0000256" key="5">
    <source>
        <dbReference type="ARBA" id="ARBA00023163"/>
    </source>
</evidence>
<dbReference type="PANTHER" id="PTHR46577:SF1">
    <property type="entry name" value="HTH-TYPE TRANSCRIPTIONAL REGULATORY PROTEIN GABR"/>
    <property type="match status" value="1"/>
</dbReference>
<dbReference type="GO" id="GO:0030170">
    <property type="term" value="F:pyridoxal phosphate binding"/>
    <property type="evidence" value="ECO:0007669"/>
    <property type="project" value="InterPro"/>
</dbReference>
<dbReference type="InterPro" id="IPR051446">
    <property type="entry name" value="HTH_trans_reg/aminotransferase"/>
</dbReference>
<keyword evidence="7" id="KW-0808">Transferase</keyword>
<keyword evidence="5" id="KW-0804">Transcription</keyword>
<dbReference type="Pfam" id="PF00392">
    <property type="entry name" value="GntR"/>
    <property type="match status" value="1"/>
</dbReference>
<evidence type="ECO:0000259" key="6">
    <source>
        <dbReference type="PROSITE" id="PS50949"/>
    </source>
</evidence>
<dbReference type="SUPFAM" id="SSF46785">
    <property type="entry name" value="Winged helix' DNA-binding domain"/>
    <property type="match status" value="1"/>
</dbReference>
<dbReference type="SUPFAM" id="SSF53383">
    <property type="entry name" value="PLP-dependent transferases"/>
    <property type="match status" value="1"/>
</dbReference>
<dbReference type="STRING" id="360807.ERS852392_00855"/>
<dbReference type="CDD" id="cd00609">
    <property type="entry name" value="AAT_like"/>
    <property type="match status" value="1"/>
</dbReference>
<dbReference type="Gene3D" id="3.40.640.10">
    <property type="entry name" value="Type I PLP-dependent aspartate aminotransferase-like (Major domain)"/>
    <property type="match status" value="1"/>
</dbReference>
<keyword evidence="2" id="KW-0663">Pyridoxal phosphate</keyword>
<dbReference type="Gene3D" id="1.10.10.10">
    <property type="entry name" value="Winged helix-like DNA-binding domain superfamily/Winged helix DNA-binding domain"/>
    <property type="match status" value="1"/>
</dbReference>
<dbReference type="AlphaFoldDB" id="A0A0M6WW82"/>
<gene>
    <name evidence="7" type="ORF">RIL183_06121</name>
</gene>
<dbReference type="Proteomes" id="UP000049828">
    <property type="component" value="Unassembled WGS sequence"/>
</dbReference>
<dbReference type="InterPro" id="IPR036390">
    <property type="entry name" value="WH_DNA-bd_sf"/>
</dbReference>
<sequence>MNEIMIDLQGGAKAPLYEKIYEYIKNEIVDGKISKGEKLPSTRLLAKNLSVSRSTVELAYDQLLAEGYIEAEPYRGYFVCDIEALYQLEQRNHMQEKLQAGQDWQPGWKTETEKKVENLTAEISLKHGAGYSKQKEIDFSPYTIDTQNFPYNVWRKLHKNVLLDDREEILLSGDGQGDYELRVAIADYLHQARGVNCAAEQIVIGAGNEYLELLLAQVLGEKKTVLMDDPTYLQAYRTFSNMGYLVKNIPAEQGSMPIEAVRRENADILYVMPSHQFPLGTVMPLKQRLELLKWASEKEGRYLIEDDHDSEYRYKGKPIPSLQSIDHEEKVIYLGTFSKSIAPSLRISYMVLPQHLLKNYQSYCGFYSTTVSKIQQEVLCGFIRGGYFGRHLNKMRGIYKNKHDFLVSELKKRPWVENIAGDNAGLHVLVQVDTQMSEEELCERAAEQGIHLMGISEHYIHKPPVSKPVLLLGYGKPDEKRILEGLDRLEHMILK</sequence>
<feature type="domain" description="HTH gntR-type" evidence="6">
    <location>
        <begin position="14"/>
        <end position="82"/>
    </location>
</feature>
<comment type="similarity">
    <text evidence="1">In the C-terminal section; belongs to the class-I pyridoxal-phosphate-dependent aminotransferase family.</text>
</comment>
<dbReference type="InterPro" id="IPR015421">
    <property type="entry name" value="PyrdxlP-dep_Trfase_major"/>
</dbReference>
<evidence type="ECO:0000256" key="4">
    <source>
        <dbReference type="ARBA" id="ARBA00023125"/>
    </source>
</evidence>
<evidence type="ECO:0000256" key="1">
    <source>
        <dbReference type="ARBA" id="ARBA00005384"/>
    </source>
</evidence>
<dbReference type="GO" id="GO:0008483">
    <property type="term" value="F:transaminase activity"/>
    <property type="evidence" value="ECO:0007669"/>
    <property type="project" value="UniProtKB-KW"/>
</dbReference>
<proteinExistence type="inferred from homology"/>
<dbReference type="InterPro" id="IPR015424">
    <property type="entry name" value="PyrdxlP-dep_Trfase"/>
</dbReference>
<reference evidence="8" key="1">
    <citation type="submission" date="2015-05" db="EMBL/GenBank/DDBJ databases">
        <authorList>
            <consortium name="Pathogen Informatics"/>
        </authorList>
    </citation>
    <scope>NUCLEOTIDE SEQUENCE [LARGE SCALE GENOMIC DNA]</scope>
    <source>
        <strain evidence="8">L1-83</strain>
    </source>
</reference>